<keyword evidence="2" id="KW-0472">Membrane</keyword>
<gene>
    <name evidence="3" type="ORF">Mal52_26780</name>
</gene>
<evidence type="ECO:0000313" key="3">
    <source>
        <dbReference type="EMBL" id="QDU44200.1"/>
    </source>
</evidence>
<feature type="transmembrane region" description="Helical" evidence="2">
    <location>
        <begin position="222"/>
        <end position="242"/>
    </location>
</feature>
<dbReference type="EMBL" id="CP036276">
    <property type="protein sequence ID" value="QDU44200.1"/>
    <property type="molecule type" value="Genomic_DNA"/>
</dbReference>
<organism evidence="3 4">
    <name type="scientific">Symmachiella dynata</name>
    <dbReference type="NCBI Taxonomy" id="2527995"/>
    <lineage>
        <taxon>Bacteria</taxon>
        <taxon>Pseudomonadati</taxon>
        <taxon>Planctomycetota</taxon>
        <taxon>Planctomycetia</taxon>
        <taxon>Planctomycetales</taxon>
        <taxon>Planctomycetaceae</taxon>
        <taxon>Symmachiella</taxon>
    </lineage>
</organism>
<sequence>MLSAKAVDRWAEDWADGLNPILVKETRQVFKTHLVTIPFFVALVVAWFVSMSVVIEPAHPESVLGPRLLMPLLMVLGAALFYVVPYISFRSMTAERERHTFEMLAVSSLSDTQIFWGKLSSALVVIGLFVAAFAPFISMTYMLRGLSVFDILAALIVIAATATMLSLFGLMLGALATKLHFQIMNMLLLLFGSTIAAIFLSELTASIAYTGGGVDLCGMTCFLIGFVGFPGLFFAAVTLGSLRPPTIGLVRTYVGQEDLPAIVQAADHLAETIEQHVPLRPESYTLRHLKKVTITPEAVQSMVPVVVRMERLLNPRQRQFGHLGRYRYLTIKGAAEPLEMICTVQNMVLHRFGWSELCAADADEIPLTEEQLVYTIGPDDLRVLKLAVSRLQELLDRDEPPELEEAGIFSERPEADALNLSDPNAEQQ</sequence>
<feature type="transmembrane region" description="Helical" evidence="2">
    <location>
        <begin position="67"/>
        <end position="89"/>
    </location>
</feature>
<evidence type="ECO:0000313" key="4">
    <source>
        <dbReference type="Proteomes" id="UP000319383"/>
    </source>
</evidence>
<accession>A0A517ZP53</accession>
<dbReference type="Proteomes" id="UP000319383">
    <property type="component" value="Chromosome"/>
</dbReference>
<dbReference type="KEGG" id="sdyn:Mal52_26780"/>
<evidence type="ECO:0000256" key="1">
    <source>
        <dbReference type="SAM" id="MobiDB-lite"/>
    </source>
</evidence>
<feature type="transmembrane region" description="Helical" evidence="2">
    <location>
        <begin position="151"/>
        <end position="175"/>
    </location>
</feature>
<keyword evidence="2" id="KW-1133">Transmembrane helix</keyword>
<feature type="transmembrane region" description="Helical" evidence="2">
    <location>
        <begin position="34"/>
        <end position="55"/>
    </location>
</feature>
<feature type="region of interest" description="Disordered" evidence="1">
    <location>
        <begin position="398"/>
        <end position="428"/>
    </location>
</feature>
<name>A0A517ZP53_9PLAN</name>
<feature type="transmembrane region" description="Helical" evidence="2">
    <location>
        <begin position="187"/>
        <end position="210"/>
    </location>
</feature>
<evidence type="ECO:0000256" key="2">
    <source>
        <dbReference type="SAM" id="Phobius"/>
    </source>
</evidence>
<protein>
    <recommendedName>
        <fullName evidence="5">ABC-2 family transporter protein</fullName>
    </recommendedName>
</protein>
<feature type="transmembrane region" description="Helical" evidence="2">
    <location>
        <begin position="119"/>
        <end position="139"/>
    </location>
</feature>
<dbReference type="RefSeq" id="WP_145376595.1">
    <property type="nucleotide sequence ID" value="NZ_CP036276.1"/>
</dbReference>
<proteinExistence type="predicted"/>
<evidence type="ECO:0008006" key="5">
    <source>
        <dbReference type="Google" id="ProtNLM"/>
    </source>
</evidence>
<keyword evidence="2" id="KW-0812">Transmembrane</keyword>
<keyword evidence="4" id="KW-1185">Reference proteome</keyword>
<reference evidence="3 4" key="1">
    <citation type="submission" date="2019-02" db="EMBL/GenBank/DDBJ databases">
        <title>Deep-cultivation of Planctomycetes and their phenomic and genomic characterization uncovers novel biology.</title>
        <authorList>
            <person name="Wiegand S."/>
            <person name="Jogler M."/>
            <person name="Boedeker C."/>
            <person name="Pinto D."/>
            <person name="Vollmers J."/>
            <person name="Rivas-Marin E."/>
            <person name="Kohn T."/>
            <person name="Peeters S.H."/>
            <person name="Heuer A."/>
            <person name="Rast P."/>
            <person name="Oberbeckmann S."/>
            <person name="Bunk B."/>
            <person name="Jeske O."/>
            <person name="Meyerdierks A."/>
            <person name="Storesund J.E."/>
            <person name="Kallscheuer N."/>
            <person name="Luecker S."/>
            <person name="Lage O.M."/>
            <person name="Pohl T."/>
            <person name="Merkel B.J."/>
            <person name="Hornburger P."/>
            <person name="Mueller R.-W."/>
            <person name="Bruemmer F."/>
            <person name="Labrenz M."/>
            <person name="Spormann A.M."/>
            <person name="Op den Camp H."/>
            <person name="Overmann J."/>
            <person name="Amann R."/>
            <person name="Jetten M.S.M."/>
            <person name="Mascher T."/>
            <person name="Medema M.H."/>
            <person name="Devos D.P."/>
            <person name="Kaster A.-K."/>
            <person name="Ovreas L."/>
            <person name="Rohde M."/>
            <person name="Galperin M.Y."/>
            <person name="Jogler C."/>
        </authorList>
    </citation>
    <scope>NUCLEOTIDE SEQUENCE [LARGE SCALE GENOMIC DNA]</scope>
    <source>
        <strain evidence="3 4">Mal52</strain>
    </source>
</reference>
<dbReference type="AlphaFoldDB" id="A0A517ZP53"/>